<proteinExistence type="predicted"/>
<name>A0A0E9WJ95_ANGAN</name>
<evidence type="ECO:0000256" key="1">
    <source>
        <dbReference type="SAM" id="MobiDB-lite"/>
    </source>
</evidence>
<dbReference type="AlphaFoldDB" id="A0A0E9WJ95"/>
<reference evidence="2" key="1">
    <citation type="submission" date="2014-11" db="EMBL/GenBank/DDBJ databases">
        <authorList>
            <person name="Amaro Gonzalez C."/>
        </authorList>
    </citation>
    <scope>NUCLEOTIDE SEQUENCE</scope>
</reference>
<dbReference type="EMBL" id="GBXM01018160">
    <property type="protein sequence ID" value="JAH90417.1"/>
    <property type="molecule type" value="Transcribed_RNA"/>
</dbReference>
<sequence length="62" mass="6991">MVCALTYNSIMNIIKNTFSMYKNAKSLTRTRHTPSITHSFRCIPSSRPMHAGIGSSTSRDRD</sequence>
<protein>
    <submittedName>
        <fullName evidence="2">Uncharacterized protein</fullName>
    </submittedName>
</protein>
<evidence type="ECO:0000313" key="2">
    <source>
        <dbReference type="EMBL" id="JAH90417.1"/>
    </source>
</evidence>
<reference evidence="2" key="2">
    <citation type="journal article" date="2015" name="Fish Shellfish Immunol.">
        <title>Early steps in the European eel (Anguilla anguilla)-Vibrio vulnificus interaction in the gills: Role of the RtxA13 toxin.</title>
        <authorList>
            <person name="Callol A."/>
            <person name="Pajuelo D."/>
            <person name="Ebbesson L."/>
            <person name="Teles M."/>
            <person name="MacKenzie S."/>
            <person name="Amaro C."/>
        </authorList>
    </citation>
    <scope>NUCLEOTIDE SEQUENCE</scope>
</reference>
<feature type="region of interest" description="Disordered" evidence="1">
    <location>
        <begin position="38"/>
        <end position="62"/>
    </location>
</feature>
<accession>A0A0E9WJ95</accession>
<organism evidence="2">
    <name type="scientific">Anguilla anguilla</name>
    <name type="common">European freshwater eel</name>
    <name type="synonym">Muraena anguilla</name>
    <dbReference type="NCBI Taxonomy" id="7936"/>
    <lineage>
        <taxon>Eukaryota</taxon>
        <taxon>Metazoa</taxon>
        <taxon>Chordata</taxon>
        <taxon>Craniata</taxon>
        <taxon>Vertebrata</taxon>
        <taxon>Euteleostomi</taxon>
        <taxon>Actinopterygii</taxon>
        <taxon>Neopterygii</taxon>
        <taxon>Teleostei</taxon>
        <taxon>Anguilliformes</taxon>
        <taxon>Anguillidae</taxon>
        <taxon>Anguilla</taxon>
    </lineage>
</organism>